<evidence type="ECO:0000256" key="4">
    <source>
        <dbReference type="ARBA" id="ARBA00022692"/>
    </source>
</evidence>
<evidence type="ECO:0000256" key="6">
    <source>
        <dbReference type="ARBA" id="ARBA00023136"/>
    </source>
</evidence>
<dbReference type="RefSeq" id="WP_141200747.1">
    <property type="nucleotide sequence ID" value="NZ_CP041186.1"/>
</dbReference>
<keyword evidence="7" id="KW-0653">Protein transport</keyword>
<dbReference type="GO" id="GO:0022857">
    <property type="term" value="F:transmembrane transporter activity"/>
    <property type="evidence" value="ECO:0007669"/>
    <property type="project" value="InterPro"/>
</dbReference>
<dbReference type="Gene3D" id="3.30.420.270">
    <property type="match status" value="1"/>
</dbReference>
<dbReference type="GO" id="GO:0015031">
    <property type="term" value="P:protein transport"/>
    <property type="evidence" value="ECO:0007669"/>
    <property type="project" value="UniProtKB-KW"/>
</dbReference>
<dbReference type="EMBL" id="CP041186">
    <property type="protein sequence ID" value="QDG54303.1"/>
    <property type="molecule type" value="Genomic_DNA"/>
</dbReference>
<evidence type="ECO:0000256" key="3">
    <source>
        <dbReference type="ARBA" id="ARBA00022475"/>
    </source>
</evidence>
<keyword evidence="5 8" id="KW-1133">Transmembrane helix</keyword>
<accession>A0A4Y6Q181</accession>
<proteinExistence type="inferred from homology"/>
<keyword evidence="4 7" id="KW-0812">Transmembrane</keyword>
<sequence length="172" mass="19225">MAMNTGGGGSELSEINVTPLVDVMLVLLVIFMVTAPMIEQEEKDKRKVDLDLPVTRDNPNRINPEDTDKLILEVDRDLKVRIGEELLVDCGDKKEGSDPQRFEACFTTVEKKLVNNQKLKEQGELYLLADTEIPYGFVVGTMARIKQAGINKLGMVTNPEYLQQEAAEEADK</sequence>
<keyword evidence="10" id="KW-1185">Reference proteome</keyword>
<accession>A0A5B8YCM6</accession>
<dbReference type="PANTHER" id="PTHR30558">
    <property type="entry name" value="EXBD MEMBRANE COMPONENT OF PMF-DRIVEN MACROMOLECULE IMPORT SYSTEM"/>
    <property type="match status" value="1"/>
</dbReference>
<feature type="transmembrane region" description="Helical" evidence="8">
    <location>
        <begin position="20"/>
        <end position="38"/>
    </location>
</feature>
<protein>
    <submittedName>
        <fullName evidence="9">Protein TolR</fullName>
    </submittedName>
</protein>
<evidence type="ECO:0000256" key="2">
    <source>
        <dbReference type="ARBA" id="ARBA00005811"/>
    </source>
</evidence>
<dbReference type="AlphaFoldDB" id="A0A4Y6Q181"/>
<dbReference type="Proteomes" id="UP000315995">
    <property type="component" value="Chromosome"/>
</dbReference>
<name>A0A4Y6Q181_PERCE</name>
<comment type="similarity">
    <text evidence="2 7">Belongs to the ExbD/TolR family.</text>
</comment>
<dbReference type="OrthoDB" id="9798629at2"/>
<dbReference type="GO" id="GO:0005886">
    <property type="term" value="C:plasma membrane"/>
    <property type="evidence" value="ECO:0007669"/>
    <property type="project" value="UniProtKB-SubCell"/>
</dbReference>
<evidence type="ECO:0000256" key="1">
    <source>
        <dbReference type="ARBA" id="ARBA00004162"/>
    </source>
</evidence>
<dbReference type="PANTHER" id="PTHR30558:SF7">
    <property type="entry name" value="TOL-PAL SYSTEM PROTEIN TOLR"/>
    <property type="match status" value="1"/>
</dbReference>
<organism evidence="9 10">
    <name type="scientific">Persicimonas caeni</name>
    <dbReference type="NCBI Taxonomy" id="2292766"/>
    <lineage>
        <taxon>Bacteria</taxon>
        <taxon>Deltaproteobacteria</taxon>
        <taxon>Bradymonadales</taxon>
        <taxon>Bradymonadaceae</taxon>
        <taxon>Persicimonas</taxon>
    </lineage>
</organism>
<evidence type="ECO:0000313" key="10">
    <source>
        <dbReference type="Proteomes" id="UP000315995"/>
    </source>
</evidence>
<evidence type="ECO:0000256" key="5">
    <source>
        <dbReference type="ARBA" id="ARBA00022989"/>
    </source>
</evidence>
<evidence type="ECO:0000256" key="8">
    <source>
        <dbReference type="SAM" id="Phobius"/>
    </source>
</evidence>
<keyword evidence="6 8" id="KW-0472">Membrane</keyword>
<evidence type="ECO:0000256" key="7">
    <source>
        <dbReference type="RuleBase" id="RU003879"/>
    </source>
</evidence>
<evidence type="ECO:0000313" key="9">
    <source>
        <dbReference type="EMBL" id="QDG54303.1"/>
    </source>
</evidence>
<comment type="subcellular location">
    <subcellularLocation>
        <location evidence="1">Cell membrane</location>
        <topology evidence="1">Single-pass membrane protein</topology>
    </subcellularLocation>
    <subcellularLocation>
        <location evidence="7">Cell membrane</location>
        <topology evidence="7">Single-pass type II membrane protein</topology>
    </subcellularLocation>
</comment>
<dbReference type="InterPro" id="IPR003400">
    <property type="entry name" value="ExbD"/>
</dbReference>
<gene>
    <name evidence="9" type="ORF">FIV42_27220</name>
</gene>
<keyword evidence="7" id="KW-0813">Transport</keyword>
<keyword evidence="3" id="KW-1003">Cell membrane</keyword>
<dbReference type="Pfam" id="PF02472">
    <property type="entry name" value="ExbD"/>
    <property type="match status" value="1"/>
</dbReference>
<reference evidence="9 10" key="1">
    <citation type="submission" date="2019-06" db="EMBL/GenBank/DDBJ databases">
        <title>Persicimonas caeni gen. nov., sp. nov., a predatory bacterium isolated from solar saltern.</title>
        <authorList>
            <person name="Wang S."/>
        </authorList>
    </citation>
    <scope>NUCLEOTIDE SEQUENCE [LARGE SCALE GENOMIC DNA]</scope>
    <source>
        <strain evidence="9 10">YN101</strain>
    </source>
</reference>